<accession>A0A7J7LUH1</accession>
<keyword evidence="2" id="KW-1185">Reference proteome</keyword>
<proteinExistence type="predicted"/>
<evidence type="ECO:0000313" key="2">
    <source>
        <dbReference type="Proteomes" id="UP000541444"/>
    </source>
</evidence>
<organism evidence="1 2">
    <name type="scientific">Kingdonia uniflora</name>
    <dbReference type="NCBI Taxonomy" id="39325"/>
    <lineage>
        <taxon>Eukaryota</taxon>
        <taxon>Viridiplantae</taxon>
        <taxon>Streptophyta</taxon>
        <taxon>Embryophyta</taxon>
        <taxon>Tracheophyta</taxon>
        <taxon>Spermatophyta</taxon>
        <taxon>Magnoliopsida</taxon>
        <taxon>Ranunculales</taxon>
        <taxon>Circaeasteraceae</taxon>
        <taxon>Kingdonia</taxon>
    </lineage>
</organism>
<dbReference type="EMBL" id="JACGCM010002002">
    <property type="protein sequence ID" value="KAF6146275.1"/>
    <property type="molecule type" value="Genomic_DNA"/>
</dbReference>
<reference evidence="1 2" key="1">
    <citation type="journal article" date="2020" name="IScience">
        <title>Genome Sequencing of the Endangered Kingdonia uniflora (Circaeasteraceae, Ranunculales) Reveals Potential Mechanisms of Evolutionary Specialization.</title>
        <authorList>
            <person name="Sun Y."/>
            <person name="Deng T."/>
            <person name="Zhang A."/>
            <person name="Moore M.J."/>
            <person name="Landis J.B."/>
            <person name="Lin N."/>
            <person name="Zhang H."/>
            <person name="Zhang X."/>
            <person name="Huang J."/>
            <person name="Zhang X."/>
            <person name="Sun H."/>
            <person name="Wang H."/>
        </authorList>
    </citation>
    <scope>NUCLEOTIDE SEQUENCE [LARGE SCALE GENOMIC DNA]</scope>
    <source>
        <strain evidence="1">TB1705</strain>
        <tissue evidence="1">Leaf</tissue>
    </source>
</reference>
<sequence>MFSSERSPCSTPDHIIHHTWGGIIPQNTTIPPFHNLQFIPNFLPLHSMNHINCASKPT</sequence>
<dbReference type="AlphaFoldDB" id="A0A7J7LUH1"/>
<name>A0A7J7LUH1_9MAGN</name>
<evidence type="ECO:0000313" key="1">
    <source>
        <dbReference type="EMBL" id="KAF6146275.1"/>
    </source>
</evidence>
<protein>
    <submittedName>
        <fullName evidence="1">Uncharacterized protein</fullName>
    </submittedName>
</protein>
<gene>
    <name evidence="1" type="ORF">GIB67_011747</name>
</gene>
<dbReference type="Proteomes" id="UP000541444">
    <property type="component" value="Unassembled WGS sequence"/>
</dbReference>
<comment type="caution">
    <text evidence="1">The sequence shown here is derived from an EMBL/GenBank/DDBJ whole genome shotgun (WGS) entry which is preliminary data.</text>
</comment>